<comment type="similarity">
    <text evidence="1">Belongs to the universal stress protein A family.</text>
</comment>
<dbReference type="RefSeq" id="WP_047260402.1">
    <property type="nucleotide sequence ID" value="NZ_CP011546.1"/>
</dbReference>
<protein>
    <submittedName>
        <fullName evidence="3">Universal stress protein UspA-like protein</fullName>
    </submittedName>
</protein>
<feature type="domain" description="UspA" evidence="2">
    <location>
        <begin position="52"/>
        <end position="166"/>
    </location>
</feature>
<dbReference type="EMBL" id="CP011546">
    <property type="protein sequence ID" value="AKK12138.1"/>
    <property type="molecule type" value="Genomic_DNA"/>
</dbReference>
<dbReference type="InterPro" id="IPR006016">
    <property type="entry name" value="UspA"/>
</dbReference>
<dbReference type="CDD" id="cd00293">
    <property type="entry name" value="USP-like"/>
    <property type="match status" value="2"/>
</dbReference>
<dbReference type="PATRIC" id="fig|1072256.5.peg.2141"/>
<dbReference type="AlphaFoldDB" id="A0A0G3HJP5"/>
<evidence type="ECO:0000313" key="3">
    <source>
        <dbReference type="EMBL" id="AKK12138.1"/>
    </source>
</evidence>
<dbReference type="PANTHER" id="PTHR46268:SF6">
    <property type="entry name" value="UNIVERSAL STRESS PROTEIN UP12"/>
    <property type="match status" value="1"/>
</dbReference>
<dbReference type="STRING" id="1072256.CUTER_10885"/>
<dbReference type="KEGG" id="cut:CUTER_10885"/>
<dbReference type="SUPFAM" id="SSF52402">
    <property type="entry name" value="Adenine nucleotide alpha hydrolases-like"/>
    <property type="match status" value="2"/>
</dbReference>
<gene>
    <name evidence="3" type="ORF">CUTER_10885</name>
</gene>
<evidence type="ECO:0000259" key="2">
    <source>
        <dbReference type="Pfam" id="PF00582"/>
    </source>
</evidence>
<reference evidence="3 4" key="1">
    <citation type="journal article" date="2015" name="Genome Announc.">
        <title>Virulence Factor Genes Detected in the Complete Genome Sequence of Corynebacterium uterequi DSM 45634, Isolated from the Uterus of a Maiden Mare.</title>
        <authorList>
            <person name="Ruckert C."/>
            <person name="Kriete M."/>
            <person name="Jaenicke S."/>
            <person name="Winkler A."/>
            <person name="Tauch A."/>
        </authorList>
    </citation>
    <scope>NUCLEOTIDE SEQUENCE [LARGE SCALE GENOMIC DNA]</scope>
    <source>
        <strain evidence="3 4">DSM 45634</strain>
    </source>
</reference>
<organism evidence="3 4">
    <name type="scientific">Corynebacterium uterequi</name>
    <dbReference type="NCBI Taxonomy" id="1072256"/>
    <lineage>
        <taxon>Bacteria</taxon>
        <taxon>Bacillati</taxon>
        <taxon>Actinomycetota</taxon>
        <taxon>Actinomycetes</taxon>
        <taxon>Mycobacteriales</taxon>
        <taxon>Corynebacteriaceae</taxon>
        <taxon>Corynebacterium</taxon>
    </lineage>
</organism>
<dbReference type="Pfam" id="PF00582">
    <property type="entry name" value="Usp"/>
    <property type="match status" value="2"/>
</dbReference>
<dbReference type="PANTHER" id="PTHR46268">
    <property type="entry name" value="STRESS RESPONSE PROTEIN NHAX"/>
    <property type="match status" value="1"/>
</dbReference>
<keyword evidence="4" id="KW-1185">Reference proteome</keyword>
<name>A0A0G3HJP5_9CORY</name>
<feature type="domain" description="UspA" evidence="2">
    <location>
        <begin position="189"/>
        <end position="321"/>
    </location>
</feature>
<accession>A0A0G3HJP5</accession>
<sequence>MNEQVSRASTVAEETPAPFGSAPLRVLIAWQSGQFGDEPINTAAWLARSLPLRVRAASTMLRLWPTTSLSKLGRRYKQWLASETTSYAKSVRRAFTEAGLAKNSWDKKVGVVLDGPSESTLLTEAAEEFDADLVIVGSHAAAPKGRFLSGTTTDSLLHSSPIPLALAPSRIKLSKRGVTRVNVALLDSQDEDNDQVLFFAGALAHHLRVPLRLAAFSPTGLTEPRLDERIDFSTELSAVWHEHALAMLDRVRDRLLDHLPDLEIDTVLGSGIGWAGAVDALKWKKGDLLCMGSTPSGPIERVFLGSTAAQFLPHVPVPVIIHPARNR</sequence>
<evidence type="ECO:0000313" key="4">
    <source>
        <dbReference type="Proteomes" id="UP000035548"/>
    </source>
</evidence>
<dbReference type="OrthoDB" id="5242641at2"/>
<proteinExistence type="inferred from homology"/>
<dbReference type="Proteomes" id="UP000035548">
    <property type="component" value="Chromosome"/>
</dbReference>
<evidence type="ECO:0000256" key="1">
    <source>
        <dbReference type="ARBA" id="ARBA00008791"/>
    </source>
</evidence>
<dbReference type="Gene3D" id="3.40.50.12370">
    <property type="match status" value="1"/>
</dbReference>
<reference evidence="4" key="2">
    <citation type="submission" date="2015-05" db="EMBL/GenBank/DDBJ databases">
        <title>Complete genome sequence of Corynebacterium uterequi DSM 45634, isolated from the uterus of a maiden mare.</title>
        <authorList>
            <person name="Ruckert C."/>
            <person name="Albersmeier A."/>
            <person name="Winkler A."/>
            <person name="Tauch A."/>
        </authorList>
    </citation>
    <scope>NUCLEOTIDE SEQUENCE [LARGE SCALE GENOMIC DNA]</scope>
    <source>
        <strain evidence="4">DSM 45634</strain>
    </source>
</reference>